<dbReference type="EMBL" id="LYBW01000042">
    <property type="protein sequence ID" value="ODR92601.1"/>
    <property type="molecule type" value="Genomic_DNA"/>
</dbReference>
<protein>
    <recommendedName>
        <fullName evidence="7">Flavohemoglobin expression-modulating QEGLA motif protein</fullName>
    </recommendedName>
</protein>
<keyword evidence="3" id="KW-0378">Hydrolase</keyword>
<dbReference type="InterPro" id="IPR012656">
    <property type="entry name" value="CHP02421_QEGLA"/>
</dbReference>
<dbReference type="InterPro" id="IPR012548">
    <property type="entry name" value="MATCAP"/>
</dbReference>
<evidence type="ECO:0008006" key="7">
    <source>
        <dbReference type="Google" id="ProtNLM"/>
    </source>
</evidence>
<evidence type="ECO:0000256" key="3">
    <source>
        <dbReference type="ARBA" id="ARBA00022801"/>
    </source>
</evidence>
<evidence type="ECO:0000313" key="6">
    <source>
        <dbReference type="Proteomes" id="UP000094342"/>
    </source>
</evidence>
<evidence type="ECO:0000256" key="2">
    <source>
        <dbReference type="ARBA" id="ARBA00022670"/>
    </source>
</evidence>
<dbReference type="SMART" id="SM01154">
    <property type="entry name" value="DUF1704"/>
    <property type="match status" value="1"/>
</dbReference>
<dbReference type="AlphaFoldDB" id="A0A1E3VHM1"/>
<keyword evidence="6" id="KW-1185">Reference proteome</keyword>
<sequence>MKLANANAARGADAPEWLDEALSAIQAGKAVRKELADGGRLHIDRALPFLCVHISGDEEPVAREIVQANASYLLAPDVAAATPVVMAIGKLLERRFGDFMVLEVGEFARDQLLTEKAPLLPPFRIEVVAGNKGSIQTAARAFIDAVEVIQGKFRTPQVEFREWPEYGSDPNDTLEVPFPMMRVCFAPIYRQRESGNIYPEVRERLIANVYDAILHAFAAFAEATSSLTFPTHRALGRKAFVDAVVRTDRSIDEVASTFDFLLAVTPINAEAAWSEFAASDCERAPRFLYRPLVLQVDAAKKKLFSIPFEHLEDPVLYQLYREKQQELDLQLSMLSARDTAKFVEFGRALYGPVEPGLLRTARDILARSQGVVSDVAGRAERRADCYVVEKRAREMIAEYARRYAGFEACVEVRDDLPSGLLVSGKRLLIARSTIMAAGRVEPLLSHEIGVHLLTYVNGSAQDLHLFRSGLAGYEGMQEGLAVFAEYLSGGMTGERLRLIAARVVASAAMLDGASLPEVYRALVGDYGFVKTEAFNVALRVYRGGGLVKDAIYLRGLLQLLDHLADGGTLEPFWMGKIAASHFGVMQELHARGLLGAPSVDPIFLDYPEASSRLARAHAGMAPLDMLQQ</sequence>
<reference evidence="6" key="1">
    <citation type="submission" date="2016-05" db="EMBL/GenBank/DDBJ databases">
        <authorList>
            <person name="Li Y."/>
        </authorList>
    </citation>
    <scope>NUCLEOTIDE SEQUENCE [LARGE SCALE GENOMIC DNA]</scope>
    <source>
        <strain evidence="6">YIC4027</strain>
    </source>
</reference>
<dbReference type="OrthoDB" id="9785840at2"/>
<evidence type="ECO:0000256" key="1">
    <source>
        <dbReference type="ARBA" id="ARBA00001947"/>
    </source>
</evidence>
<organism evidence="5 6">
    <name type="scientific">Sinorhizobium alkalisoli</name>
    <dbReference type="NCBI Taxonomy" id="1752398"/>
    <lineage>
        <taxon>Bacteria</taxon>
        <taxon>Pseudomonadati</taxon>
        <taxon>Pseudomonadota</taxon>
        <taxon>Alphaproteobacteria</taxon>
        <taxon>Hyphomicrobiales</taxon>
        <taxon>Rhizobiaceae</taxon>
        <taxon>Sinorhizobium/Ensifer group</taxon>
        <taxon>Sinorhizobium</taxon>
    </lineage>
</organism>
<keyword evidence="4" id="KW-0482">Metalloprotease</keyword>
<name>A0A1E3VHM1_9HYPH</name>
<dbReference type="PANTHER" id="PTHR31817">
    <property type="match status" value="1"/>
</dbReference>
<evidence type="ECO:0000313" key="5">
    <source>
        <dbReference type="EMBL" id="ODR92601.1"/>
    </source>
</evidence>
<keyword evidence="2" id="KW-0645">Protease</keyword>
<gene>
    <name evidence="5" type="ORF">A8M32_04230</name>
</gene>
<dbReference type="Pfam" id="PF08014">
    <property type="entry name" value="MATCAP"/>
    <property type="match status" value="1"/>
</dbReference>
<proteinExistence type="predicted"/>
<dbReference type="RefSeq" id="WP_069457167.1">
    <property type="nucleotide sequence ID" value="NZ_LYBW01000042.1"/>
</dbReference>
<evidence type="ECO:0000256" key="4">
    <source>
        <dbReference type="ARBA" id="ARBA00023049"/>
    </source>
</evidence>
<dbReference type="Proteomes" id="UP000094342">
    <property type="component" value="Unassembled WGS sequence"/>
</dbReference>
<accession>A0A1E3VHM1</accession>
<comment type="cofactor">
    <cofactor evidence="1">
        <name>Zn(2+)</name>
        <dbReference type="ChEBI" id="CHEBI:29105"/>
    </cofactor>
</comment>
<dbReference type="NCBIfam" id="TIGR02421">
    <property type="entry name" value="QEGLA"/>
    <property type="match status" value="1"/>
</dbReference>
<dbReference type="GO" id="GO:0008237">
    <property type="term" value="F:metallopeptidase activity"/>
    <property type="evidence" value="ECO:0007669"/>
    <property type="project" value="UniProtKB-KW"/>
</dbReference>
<comment type="caution">
    <text evidence="5">The sequence shown here is derived from an EMBL/GenBank/DDBJ whole genome shotgun (WGS) entry which is preliminary data.</text>
</comment>
<dbReference type="PANTHER" id="PTHR31817:SF0">
    <property type="entry name" value="CHROMOSOME UNDETERMINED SCAFFOLD_67, WHOLE GENOME SHOTGUN SEQUENCE"/>
    <property type="match status" value="1"/>
</dbReference>
<dbReference type="STRING" id="1752398.A8M32_04230"/>
<dbReference type="GO" id="GO:0080164">
    <property type="term" value="P:regulation of nitric oxide metabolic process"/>
    <property type="evidence" value="ECO:0007669"/>
    <property type="project" value="TreeGrafter"/>
</dbReference>
<dbReference type="GO" id="GO:0006508">
    <property type="term" value="P:proteolysis"/>
    <property type="evidence" value="ECO:0007669"/>
    <property type="project" value="UniProtKB-KW"/>
</dbReference>